<keyword evidence="5" id="KW-1185">Reference proteome</keyword>
<dbReference type="Pfam" id="PF03413">
    <property type="entry name" value="PepSY"/>
    <property type="match status" value="1"/>
</dbReference>
<name>A0ABT9YP67_9BACI</name>
<sequence length="240" mass="26901">MIRTPLRIILLITSLILVAGVVVFFFLRPTDPSISLDDVREMIVTQYGNEPTEIRYVDGVYYASIQRDDGLYEIEISEETGTILSLVPIEEDENEPTPDDSTETTEQLTKNDAKQRITELIPQDADIKNLMLVNGSPPVWKAEIEADQGDGEIEIHAESGDELSNTLPAPDDSPEQSTYITEERAIDIALNEVNGVVDDVDFEDFNGRKVYEVEVEITETDEDVTVIIDAITGQIIQFEY</sequence>
<feature type="compositionally biased region" description="Acidic residues" evidence="1">
    <location>
        <begin position="89"/>
        <end position="103"/>
    </location>
</feature>
<feature type="domain" description="PepSY" evidence="3">
    <location>
        <begin position="180"/>
        <end position="236"/>
    </location>
</feature>
<feature type="region of interest" description="Disordered" evidence="1">
    <location>
        <begin position="88"/>
        <end position="111"/>
    </location>
</feature>
<protein>
    <submittedName>
        <fullName evidence="4">Membrane protein YkoI</fullName>
    </submittedName>
</protein>
<gene>
    <name evidence="4" type="ORF">J2S05_003816</name>
</gene>
<feature type="transmembrane region" description="Helical" evidence="2">
    <location>
        <begin position="6"/>
        <end position="27"/>
    </location>
</feature>
<dbReference type="InterPro" id="IPR025711">
    <property type="entry name" value="PepSY"/>
</dbReference>
<dbReference type="EMBL" id="JAUSUA010000007">
    <property type="protein sequence ID" value="MDQ0208992.1"/>
    <property type="molecule type" value="Genomic_DNA"/>
</dbReference>
<comment type="caution">
    <text evidence="4">The sequence shown here is derived from an EMBL/GenBank/DDBJ whole genome shotgun (WGS) entry which is preliminary data.</text>
</comment>
<dbReference type="Proteomes" id="UP001225034">
    <property type="component" value="Unassembled WGS sequence"/>
</dbReference>
<proteinExistence type="predicted"/>
<keyword evidence="2" id="KW-0812">Transmembrane</keyword>
<keyword evidence="2" id="KW-1133">Transmembrane helix</keyword>
<evidence type="ECO:0000259" key="3">
    <source>
        <dbReference type="Pfam" id="PF03413"/>
    </source>
</evidence>
<reference evidence="4 5" key="1">
    <citation type="submission" date="2023-07" db="EMBL/GenBank/DDBJ databases">
        <title>Genomic Encyclopedia of Type Strains, Phase IV (KMG-IV): sequencing the most valuable type-strain genomes for metagenomic binning, comparative biology and taxonomic classification.</title>
        <authorList>
            <person name="Goeker M."/>
        </authorList>
    </citation>
    <scope>NUCLEOTIDE SEQUENCE [LARGE SCALE GENOMIC DNA]</scope>
    <source>
        <strain evidence="4 5">DSM 19154</strain>
    </source>
</reference>
<keyword evidence="2" id="KW-0472">Membrane</keyword>
<dbReference type="RefSeq" id="WP_306985503.1">
    <property type="nucleotide sequence ID" value="NZ_JAUSUA010000007.1"/>
</dbReference>
<evidence type="ECO:0000256" key="2">
    <source>
        <dbReference type="SAM" id="Phobius"/>
    </source>
</evidence>
<accession>A0ABT9YP67</accession>
<evidence type="ECO:0000313" key="5">
    <source>
        <dbReference type="Proteomes" id="UP001225034"/>
    </source>
</evidence>
<organism evidence="4 5">
    <name type="scientific">Alkalicoccobacillus murimartini</name>
    <dbReference type="NCBI Taxonomy" id="171685"/>
    <lineage>
        <taxon>Bacteria</taxon>
        <taxon>Bacillati</taxon>
        <taxon>Bacillota</taxon>
        <taxon>Bacilli</taxon>
        <taxon>Bacillales</taxon>
        <taxon>Bacillaceae</taxon>
        <taxon>Alkalicoccobacillus</taxon>
    </lineage>
</organism>
<evidence type="ECO:0000256" key="1">
    <source>
        <dbReference type="SAM" id="MobiDB-lite"/>
    </source>
</evidence>
<dbReference type="Gene3D" id="3.10.450.40">
    <property type="match status" value="1"/>
</dbReference>
<evidence type="ECO:0000313" key="4">
    <source>
        <dbReference type="EMBL" id="MDQ0208992.1"/>
    </source>
</evidence>